<reference evidence="7 8" key="1">
    <citation type="submission" date="2019-07" db="EMBL/GenBank/DDBJ databases">
        <title>Complete Genome Sequence and Methylome Analysis of Arthrobacter luteus NEB113.</title>
        <authorList>
            <person name="Fomenkov A."/>
            <person name="Anton B.P."/>
            <person name="Vincze T."/>
            <person name="Roberts R.J."/>
        </authorList>
    </citation>
    <scope>NUCLEOTIDE SEQUENCE [LARGE SCALE GENOMIC DNA]</scope>
    <source>
        <strain evidence="7 8">NEB113</strain>
    </source>
</reference>
<name>A0AAV5P8Y7_CELCE</name>
<dbReference type="SUPFAM" id="SSF56601">
    <property type="entry name" value="beta-lactamase/transpeptidase-like"/>
    <property type="match status" value="1"/>
</dbReference>
<comment type="catalytic activity">
    <reaction evidence="4 5">
        <text>L-glutamine + H2O = L-glutamate + NH4(+)</text>
        <dbReference type="Rhea" id="RHEA:15889"/>
        <dbReference type="ChEBI" id="CHEBI:15377"/>
        <dbReference type="ChEBI" id="CHEBI:28938"/>
        <dbReference type="ChEBI" id="CHEBI:29985"/>
        <dbReference type="ChEBI" id="CHEBI:58359"/>
        <dbReference type="EC" id="3.5.1.2"/>
    </reaction>
</comment>
<organism evidence="6 9">
    <name type="scientific">Cellulosimicrobium cellulans</name>
    <name type="common">Arthrobacter luteus</name>
    <dbReference type="NCBI Taxonomy" id="1710"/>
    <lineage>
        <taxon>Bacteria</taxon>
        <taxon>Bacillati</taxon>
        <taxon>Actinomycetota</taxon>
        <taxon>Actinomycetes</taxon>
        <taxon>Micrococcales</taxon>
        <taxon>Promicromonosporaceae</taxon>
        <taxon>Cellulosimicrobium</taxon>
    </lineage>
</organism>
<evidence type="ECO:0000313" key="6">
    <source>
        <dbReference type="EMBL" id="GLY58528.1"/>
    </source>
</evidence>
<dbReference type="GO" id="GO:0006537">
    <property type="term" value="P:glutamate biosynthetic process"/>
    <property type="evidence" value="ECO:0007669"/>
    <property type="project" value="TreeGrafter"/>
</dbReference>
<protein>
    <recommendedName>
        <fullName evidence="2 5">Glutaminase</fullName>
        <ecNumber evidence="2 5">3.5.1.2</ecNumber>
    </recommendedName>
</protein>
<dbReference type="Pfam" id="PF04960">
    <property type="entry name" value="Glutaminase"/>
    <property type="match status" value="1"/>
</dbReference>
<dbReference type="EMBL" id="CP041694">
    <property type="protein sequence ID" value="QDP75768.1"/>
    <property type="molecule type" value="Genomic_DNA"/>
</dbReference>
<evidence type="ECO:0000256" key="3">
    <source>
        <dbReference type="ARBA" id="ARBA00022801"/>
    </source>
</evidence>
<evidence type="ECO:0000256" key="2">
    <source>
        <dbReference type="ARBA" id="ARBA00012918"/>
    </source>
</evidence>
<comment type="subunit">
    <text evidence="5">Homotetramer.</text>
</comment>
<gene>
    <name evidence="5 6" type="primary">glsA</name>
    <name evidence="6" type="ORF">Ccel01_31300</name>
    <name evidence="7" type="ORF">FOG94_12125</name>
</gene>
<dbReference type="NCBIfam" id="NF009020">
    <property type="entry name" value="PRK12356.1"/>
    <property type="match status" value="1"/>
</dbReference>
<comment type="caution">
    <text evidence="5">Lacks conserved residue(s) required for the propagation of feature annotation.</text>
</comment>
<feature type="binding site" evidence="5">
    <location>
        <position position="257"/>
    </location>
    <ligand>
        <name>substrate</name>
    </ligand>
</feature>
<feature type="binding site" evidence="5">
    <location>
        <position position="181"/>
    </location>
    <ligand>
        <name>substrate</name>
    </ligand>
</feature>
<feature type="binding site" evidence="5">
    <location>
        <position position="130"/>
    </location>
    <ligand>
        <name>substrate</name>
    </ligand>
</feature>
<feature type="binding site" evidence="5">
    <location>
        <position position="79"/>
    </location>
    <ligand>
        <name>substrate</name>
    </ligand>
</feature>
<evidence type="ECO:0000256" key="5">
    <source>
        <dbReference type="HAMAP-Rule" id="MF_00313"/>
    </source>
</evidence>
<dbReference type="PANTHER" id="PTHR12544:SF48">
    <property type="entry name" value="GLUTAMINASE 1"/>
    <property type="match status" value="1"/>
</dbReference>
<evidence type="ECO:0000313" key="8">
    <source>
        <dbReference type="Proteomes" id="UP000319068"/>
    </source>
</evidence>
<keyword evidence="8" id="KW-1185">Reference proteome</keyword>
<evidence type="ECO:0000313" key="9">
    <source>
        <dbReference type="Proteomes" id="UP001165168"/>
    </source>
</evidence>
<dbReference type="GO" id="GO:0004359">
    <property type="term" value="F:glutaminase activity"/>
    <property type="evidence" value="ECO:0007669"/>
    <property type="project" value="UniProtKB-UniRule"/>
</dbReference>
<evidence type="ECO:0000313" key="7">
    <source>
        <dbReference type="EMBL" id="QDP75768.1"/>
    </source>
</evidence>
<keyword evidence="5" id="KW-0007">Acetylation</keyword>
<dbReference type="NCBIfam" id="TIGR03814">
    <property type="entry name" value="Gln_ase"/>
    <property type="match status" value="1"/>
</dbReference>
<dbReference type="EMBL" id="BSTG01000004">
    <property type="protein sequence ID" value="GLY58528.1"/>
    <property type="molecule type" value="Genomic_DNA"/>
</dbReference>
<dbReference type="Proteomes" id="UP001165168">
    <property type="component" value="Unassembled WGS sequence"/>
</dbReference>
<feature type="binding site" evidence="5">
    <location>
        <position position="174"/>
    </location>
    <ligand>
        <name>substrate</name>
    </ligand>
</feature>
<dbReference type="InterPro" id="IPR012338">
    <property type="entry name" value="Beta-lactam/transpept-like"/>
</dbReference>
<dbReference type="HAMAP" id="MF_00313">
    <property type="entry name" value="Glutaminase"/>
    <property type="match status" value="1"/>
</dbReference>
<proteinExistence type="inferred from homology"/>
<reference evidence="6" key="2">
    <citation type="submission" date="2023-03" db="EMBL/GenBank/DDBJ databases">
        <title>Cellulosimicrobium cellulans NBRC 103059.</title>
        <authorList>
            <person name="Ichikawa N."/>
            <person name="Sato H."/>
            <person name="Tonouchi N."/>
        </authorList>
    </citation>
    <scope>NUCLEOTIDE SEQUENCE</scope>
    <source>
        <strain evidence="6">NBRC 103059</strain>
    </source>
</reference>
<keyword evidence="3 5" id="KW-0378">Hydrolase</keyword>
<dbReference type="PANTHER" id="PTHR12544">
    <property type="entry name" value="GLUTAMINASE"/>
    <property type="match status" value="1"/>
</dbReference>
<accession>A0AAV5P8Y7</accession>
<dbReference type="RefSeq" id="WP_137280533.1">
    <property type="nucleotide sequence ID" value="NZ_BSTG01000004.1"/>
</dbReference>
<dbReference type="AlphaFoldDB" id="A0AAV5P8Y7"/>
<dbReference type="GO" id="GO:0006543">
    <property type="term" value="P:L-glutamine catabolic process"/>
    <property type="evidence" value="ECO:0007669"/>
    <property type="project" value="TreeGrafter"/>
</dbReference>
<feature type="binding site" evidence="5">
    <location>
        <position position="205"/>
    </location>
    <ligand>
        <name>substrate</name>
    </ligand>
</feature>
<sequence>MSHLPDPWVSTGTLPGRDVVEAALDDAYERFRDLDEGTVIEDVPALAGAEPDLFGVVFTDTAGAEHARGDVHHRFSIQSISKAFVYALVCQEIGHDAVLERVGVDNTGVPFDSVLAIEHGEGHPMNPMVNAGALATTGLVPGDTDDARWDFLVHGLSRFAGRALDVDEEVYRSESRTSRHNEGLASLLASHGRLHGDPGAVVDLYTRQCALRVDAHDLAVMGATLANGGVNPSTGERVVEAGMARDALSVVASTGMYERSGEWLFEVGVPAKSGISGGIVMMSPGKGAVAAFSPRLDDAGNSVRGRRAGALLSRALGLDLFASRPAGTRS</sequence>
<dbReference type="InterPro" id="IPR015868">
    <property type="entry name" value="Glutaminase"/>
</dbReference>
<evidence type="ECO:0000256" key="1">
    <source>
        <dbReference type="ARBA" id="ARBA00011076"/>
    </source>
</evidence>
<dbReference type="EC" id="3.5.1.2" evidence="2 5"/>
<comment type="similarity">
    <text evidence="1 5">Belongs to the glutaminase family.</text>
</comment>
<evidence type="ECO:0000256" key="4">
    <source>
        <dbReference type="ARBA" id="ARBA00049534"/>
    </source>
</evidence>
<dbReference type="Gene3D" id="3.40.710.10">
    <property type="entry name" value="DD-peptidase/beta-lactamase superfamily"/>
    <property type="match status" value="1"/>
</dbReference>
<dbReference type="Proteomes" id="UP000319068">
    <property type="component" value="Chromosome"/>
</dbReference>